<evidence type="ECO:0000313" key="2">
    <source>
        <dbReference type="Proteomes" id="UP001055072"/>
    </source>
</evidence>
<protein>
    <submittedName>
        <fullName evidence="1">Origin recognition complex subunit 3 N-terminus-domain-containing protein</fullName>
    </submittedName>
</protein>
<keyword evidence="2" id="KW-1185">Reference proteome</keyword>
<reference evidence="1" key="1">
    <citation type="journal article" date="2021" name="Environ. Microbiol.">
        <title>Gene family expansions and transcriptome signatures uncover fungal adaptations to wood decay.</title>
        <authorList>
            <person name="Hage H."/>
            <person name="Miyauchi S."/>
            <person name="Viragh M."/>
            <person name="Drula E."/>
            <person name="Min B."/>
            <person name="Chaduli D."/>
            <person name="Navarro D."/>
            <person name="Favel A."/>
            <person name="Norest M."/>
            <person name="Lesage-Meessen L."/>
            <person name="Balint B."/>
            <person name="Merenyi Z."/>
            <person name="de Eugenio L."/>
            <person name="Morin E."/>
            <person name="Martinez A.T."/>
            <person name="Baldrian P."/>
            <person name="Stursova M."/>
            <person name="Martinez M.J."/>
            <person name="Novotny C."/>
            <person name="Magnuson J.K."/>
            <person name="Spatafora J.W."/>
            <person name="Maurice S."/>
            <person name="Pangilinan J."/>
            <person name="Andreopoulos W."/>
            <person name="LaButti K."/>
            <person name="Hundley H."/>
            <person name="Na H."/>
            <person name="Kuo A."/>
            <person name="Barry K."/>
            <person name="Lipzen A."/>
            <person name="Henrissat B."/>
            <person name="Riley R."/>
            <person name="Ahrendt S."/>
            <person name="Nagy L.G."/>
            <person name="Grigoriev I.V."/>
            <person name="Martin F."/>
            <person name="Rosso M.N."/>
        </authorList>
    </citation>
    <scope>NUCLEOTIDE SEQUENCE</scope>
    <source>
        <strain evidence="1">CBS 384.51</strain>
    </source>
</reference>
<proteinExistence type="predicted"/>
<name>A0ACB8U1T9_9APHY</name>
<organism evidence="1 2">
    <name type="scientific">Irpex rosettiformis</name>
    <dbReference type="NCBI Taxonomy" id="378272"/>
    <lineage>
        <taxon>Eukaryota</taxon>
        <taxon>Fungi</taxon>
        <taxon>Dikarya</taxon>
        <taxon>Basidiomycota</taxon>
        <taxon>Agaricomycotina</taxon>
        <taxon>Agaricomycetes</taxon>
        <taxon>Polyporales</taxon>
        <taxon>Irpicaceae</taxon>
        <taxon>Irpex</taxon>
    </lineage>
</organism>
<dbReference type="Proteomes" id="UP001055072">
    <property type="component" value="Unassembled WGS sequence"/>
</dbReference>
<gene>
    <name evidence="1" type="ORF">BDY19DRAFT_189013</name>
</gene>
<sequence>MSPTSDLDDPTKTCVYLPKPSSPSNNTRSIQVRAPKRRLNHGYDVQLEAYEVAWSRCLKRVQAVVRELQAPIVSAVKTSIDDAYSKDVLTGLPYTELPVVAVSAPGGSRSVISDVVALLEPRRTREGLQRGEESTQGKGKARMVEEDDEPTQTHSLVAHIRPGDCSNISNAMRAIILGFVDRHGEEEDGLVVQLPVATKRRPATSLAMFDIVLLKTWYRALSQLNPQPPQLVVVLHNFEQLDPSVMQDVFYICSKNIPHLPLVFLLDSSAPSTMTNLHAAYSRATIALLRVSVHTTPSGLDLANSVIEKVFFDPDFEPDVVLGFAALDFMAEFSSRHTASLDAILTMLQIIHIRHFESPLTSFVRGFDSEAALQETATRIRQTSSFSLIDSLLTRLWGESAPDGLSKELPEYLKGIPWSDLSLEALLSLLNSARNDFCKRAAHLRLGYQLVRVVQRFMRAQGYKTSPSVNGQEDSELTFMSRTMRGRVGRDVKHLALMVRKLHDNQLNALLGEMYSLFFRLQNTEVRQSETGAREFLVQARANITPQNATLPEDIHEAKKASAMGPSVSEWFLSYVEDRLTTLDQQPLWEIWSTGVTTFPSELINPAPRITMVNALLHPSDVVKAHRTLYASSELWELPDTSILFKRYMEAGRLINVYDLYESFAVVLETQKEKRAVPATPKRSEKGKKKIAEEDEEPQIDDEEKWTLEVHARFMRALHELDYMGFVKHTGRKPDHIFKTVYDVPD</sequence>
<comment type="caution">
    <text evidence="1">The sequence shown here is derived from an EMBL/GenBank/DDBJ whole genome shotgun (WGS) entry which is preliminary data.</text>
</comment>
<accession>A0ACB8U1T9</accession>
<evidence type="ECO:0000313" key="1">
    <source>
        <dbReference type="EMBL" id="KAI0088263.1"/>
    </source>
</evidence>
<dbReference type="EMBL" id="MU274914">
    <property type="protein sequence ID" value="KAI0088263.1"/>
    <property type="molecule type" value="Genomic_DNA"/>
</dbReference>